<name>A0A4Q2RF62_9HYPH</name>
<dbReference type="Gene3D" id="2.60.450.10">
    <property type="entry name" value="Lipopolysaccharide (LPS) transport protein A like domain"/>
    <property type="match status" value="1"/>
</dbReference>
<evidence type="ECO:0000313" key="4">
    <source>
        <dbReference type="Proteomes" id="UP000289411"/>
    </source>
</evidence>
<evidence type="ECO:0000259" key="2">
    <source>
        <dbReference type="Pfam" id="PF04453"/>
    </source>
</evidence>
<dbReference type="InterPro" id="IPR007543">
    <property type="entry name" value="LptD_C"/>
</dbReference>
<keyword evidence="1" id="KW-0472">Membrane</keyword>
<feature type="domain" description="LptD C-terminal" evidence="2">
    <location>
        <begin position="325"/>
        <end position="757"/>
    </location>
</feature>
<dbReference type="InterPro" id="IPR050218">
    <property type="entry name" value="LptD"/>
</dbReference>
<organism evidence="3 4">
    <name type="scientific">Lichenibacterium ramalinae</name>
    <dbReference type="NCBI Taxonomy" id="2316527"/>
    <lineage>
        <taxon>Bacteria</taxon>
        <taxon>Pseudomonadati</taxon>
        <taxon>Pseudomonadota</taxon>
        <taxon>Alphaproteobacteria</taxon>
        <taxon>Hyphomicrobiales</taxon>
        <taxon>Lichenihabitantaceae</taxon>
        <taxon>Lichenibacterium</taxon>
    </lineage>
</organism>
<comment type="caution">
    <text evidence="3">The sequence shown here is derived from an EMBL/GenBank/DDBJ whole genome shotgun (WGS) entry which is preliminary data.</text>
</comment>
<dbReference type="GO" id="GO:0015920">
    <property type="term" value="P:lipopolysaccharide transport"/>
    <property type="evidence" value="ECO:0007669"/>
    <property type="project" value="InterPro"/>
</dbReference>
<dbReference type="PANTHER" id="PTHR30189:SF1">
    <property type="entry name" value="LPS-ASSEMBLY PROTEIN LPTD"/>
    <property type="match status" value="1"/>
</dbReference>
<comment type="function">
    <text evidence="1">Involved in the assembly of lipopolysaccharide (LPS) at the surface of the outer membrane.</text>
</comment>
<comment type="similarity">
    <text evidence="1">Belongs to the LptD family.</text>
</comment>
<keyword evidence="4" id="KW-1185">Reference proteome</keyword>
<dbReference type="Pfam" id="PF04453">
    <property type="entry name" value="LptD"/>
    <property type="match status" value="1"/>
</dbReference>
<dbReference type="Proteomes" id="UP000289411">
    <property type="component" value="Unassembled WGS sequence"/>
</dbReference>
<comment type="subunit">
    <text evidence="1">Component of the lipopolysaccharide transport and assembly complex.</text>
</comment>
<evidence type="ECO:0000313" key="3">
    <source>
        <dbReference type="EMBL" id="RYB06326.1"/>
    </source>
</evidence>
<reference evidence="3 4" key="2">
    <citation type="submission" date="2019-02" db="EMBL/GenBank/DDBJ databases">
        <title>'Lichenibacterium ramalinii' gen. nov. sp. nov., 'Lichenibacterium minor' gen. nov. sp. nov.</title>
        <authorList>
            <person name="Pankratov T."/>
        </authorList>
    </citation>
    <scope>NUCLEOTIDE SEQUENCE [LARGE SCALE GENOMIC DNA]</scope>
    <source>
        <strain evidence="3 4">RmlP001</strain>
    </source>
</reference>
<proteinExistence type="inferred from homology"/>
<comment type="subcellular location">
    <subcellularLocation>
        <location evidence="1">Cell outer membrane</location>
    </subcellularLocation>
</comment>
<dbReference type="GO" id="GO:1990351">
    <property type="term" value="C:transporter complex"/>
    <property type="evidence" value="ECO:0007669"/>
    <property type="project" value="TreeGrafter"/>
</dbReference>
<keyword evidence="1" id="KW-0998">Cell outer membrane</keyword>
<dbReference type="InterPro" id="IPR020889">
    <property type="entry name" value="LipoPS_assembly_LptD"/>
</dbReference>
<protein>
    <recommendedName>
        <fullName evidence="1">LPS-assembly protein LptD</fullName>
    </recommendedName>
</protein>
<dbReference type="GO" id="GO:0043165">
    <property type="term" value="P:Gram-negative-bacterium-type cell outer membrane assembly"/>
    <property type="evidence" value="ECO:0007669"/>
    <property type="project" value="UniProtKB-UniRule"/>
</dbReference>
<dbReference type="HAMAP" id="MF_01411">
    <property type="entry name" value="LPS_assembly_LptD"/>
    <property type="match status" value="1"/>
</dbReference>
<sequence>MVDHLIETSMATVRGGSALRACACTILALTFMGTAPQPAAAQGAPKGAPAGQVAAAAAQPEAKKDRLLVEAKQLVYNRDTNIVSADGNVQLYYQGRVLEADKVIYDRNSNRVFASGRAKMTEADGSTTYSDKFELTDDFKTGFVDSLSTVSKDKTFFTAPRAERSEGETTTFEKGTYTACAPCAAHPERPPLWQVKAMKIVHKADEQMIYFEDATLELYGLPIAYVPYFSAPDPTVARKTGFLPPRYITESRLGVGAAQPFFWNIAPNYDLTLTPTVLSRQGFFGEAEWRHRLDTGSYSVLATGIDQLDPKAYAAQPFGTGNRQFRGSVESNGQFFINQNWKYGWDVALFSDKYFVQDYNVRSSSLGSDYIKESISTAYLTGQGDRSYFNLQGYRIVGLSQFDFNKQQPLVLPTLDYNRTFGLAPDATAGVGGEVKVDVNLTSLTRTAAAYQATGTRLLDSAFSLYDVCPSSSTPVAALPNYKPPSCFMRGIAGDYTRASTQVSWERKFIDPIGEVWKPFAFVRADGRWLNLNESNSFTFTSASGQSTIANADQANFFGTHNENLSGDIVPGVGLEYRYPFLATTSWSRQVFEPIAQLVVRPNVAKAGQTPNEDAQSLVFDDTTLFEWNKYSGYDRVEGGVRANAGAQYTMTFPTGGYVNALFGQSYAIAGRNSFAIPDVSNTGLQSGLETDRSDYVGRVLVAPTSNFSVEAKGRFDSKTFDTKVIDLIGNARFFGTTTNLQYSQYAAQPDIGYVHDRSGVLVSERFDFLDHYYVNGSATLELDPYKYDLTTRQYDLKTGHPEIAVLGAGLGYQDDCTTVSLSYTRSYTDSIAGAAADQNVNQTVLLSVTLRSLADFKLNQNLGSTSTVQDGVFK</sequence>
<dbReference type="GO" id="GO:0009279">
    <property type="term" value="C:cell outer membrane"/>
    <property type="evidence" value="ECO:0007669"/>
    <property type="project" value="UniProtKB-SubCell"/>
</dbReference>
<dbReference type="PANTHER" id="PTHR30189">
    <property type="entry name" value="LPS-ASSEMBLY PROTEIN"/>
    <property type="match status" value="1"/>
</dbReference>
<dbReference type="AlphaFoldDB" id="A0A4Q2RF62"/>
<dbReference type="EMBL" id="QYBC01000004">
    <property type="protein sequence ID" value="RYB06326.1"/>
    <property type="molecule type" value="Genomic_DNA"/>
</dbReference>
<comment type="caution">
    <text evidence="1">Lacks conserved residue(s) required for the propagation of feature annotation.</text>
</comment>
<accession>A0A4Q2RF62</accession>
<keyword evidence="1" id="KW-0732">Signal</keyword>
<gene>
    <name evidence="1" type="primary">lptD</name>
    <name evidence="3" type="ORF">D3272_06120</name>
</gene>
<reference evidence="3 4" key="1">
    <citation type="submission" date="2018-09" db="EMBL/GenBank/DDBJ databases">
        <authorList>
            <person name="Grouzdev D.S."/>
            <person name="Krutkina M.S."/>
        </authorList>
    </citation>
    <scope>NUCLEOTIDE SEQUENCE [LARGE SCALE GENOMIC DNA]</scope>
    <source>
        <strain evidence="3 4">RmlP001</strain>
    </source>
</reference>
<evidence type="ECO:0000256" key="1">
    <source>
        <dbReference type="HAMAP-Rule" id="MF_01411"/>
    </source>
</evidence>